<feature type="chain" id="PRO_5021703938" evidence="3">
    <location>
        <begin position="24"/>
        <end position="482"/>
    </location>
</feature>
<dbReference type="NCBIfam" id="TIGR00666">
    <property type="entry name" value="PBP4"/>
    <property type="match status" value="1"/>
</dbReference>
<proteinExistence type="inferred from homology"/>
<keyword evidence="2 4" id="KW-0378">Hydrolase</keyword>
<dbReference type="GO" id="GO:0006508">
    <property type="term" value="P:proteolysis"/>
    <property type="evidence" value="ECO:0007669"/>
    <property type="project" value="InterPro"/>
</dbReference>
<keyword evidence="4" id="KW-0121">Carboxypeptidase</keyword>
<evidence type="ECO:0000256" key="1">
    <source>
        <dbReference type="ARBA" id="ARBA00006096"/>
    </source>
</evidence>
<dbReference type="Gene3D" id="3.40.710.10">
    <property type="entry name" value="DD-peptidase/beta-lactamase superfamily"/>
    <property type="match status" value="2"/>
</dbReference>
<dbReference type="Gene3D" id="3.50.80.20">
    <property type="entry name" value="D-Ala-D-Ala carboxypeptidase C, peptidase S13"/>
    <property type="match status" value="1"/>
</dbReference>
<sequence length="482" mass="50861">MGIRRWVRVWIAALGAVGALASAAETLPPAVQQALARARVPASALAVSVADAAPGGRVLLVHRADVPVNPASVMKLVTTTAALDLLGPAYTWRTAVYADGPVRDGVLAGSLYLRGDGDPKLVTERLWLLLRRVQALGIRHIAGDIVLDRSAFALPPHDPAAFDGEPLRPYNAAPDGLLVNFRAQVLTFVPDEGAGVARVGLEPPLAEVTVPDTVPLGDGPCNDWRAALQADWSDPRRPRFAGRYPLACGERVWPIAHPEPDRLAARAVAGVWAQLGGGLGGRVRDGTVPPGLAPRLLFDSVPLADVVRDVNKFSNNVMAQHLLLTLARAPGLASAGAATAVPPAPATFEAARTVVRDWWMARLGADVPPPVVDNGAGLSREARVTATALVRLLQWVYASPWMPELMASLPVAGVDGTLRRSTMGRGLAHLKTGSLADVQALAGYVHLPDGRRRVLVAIVNHPEARAARPALDVLVQWAAGQP</sequence>
<dbReference type="GO" id="GO:0009002">
    <property type="term" value="F:serine-type D-Ala-D-Ala carboxypeptidase activity"/>
    <property type="evidence" value="ECO:0007669"/>
    <property type="project" value="UniProtKB-EC"/>
</dbReference>
<evidence type="ECO:0000313" key="5">
    <source>
        <dbReference type="Proteomes" id="UP000316388"/>
    </source>
</evidence>
<dbReference type="PANTHER" id="PTHR30023">
    <property type="entry name" value="D-ALANYL-D-ALANINE CARBOXYPEPTIDASE"/>
    <property type="match status" value="1"/>
</dbReference>
<dbReference type="InterPro" id="IPR000667">
    <property type="entry name" value="Peptidase_S13"/>
</dbReference>
<dbReference type="RefSeq" id="WP_143969844.1">
    <property type="nucleotide sequence ID" value="NZ_VJOO01000046.1"/>
</dbReference>
<feature type="signal peptide" evidence="3">
    <location>
        <begin position="1"/>
        <end position="23"/>
    </location>
</feature>
<dbReference type="GO" id="GO:0000270">
    <property type="term" value="P:peptidoglycan metabolic process"/>
    <property type="evidence" value="ECO:0007669"/>
    <property type="project" value="TreeGrafter"/>
</dbReference>
<name>A0A554XEX5_9BURK</name>
<dbReference type="PRINTS" id="PR00922">
    <property type="entry name" value="DADACBPTASE3"/>
</dbReference>
<keyword evidence="3" id="KW-0732">Signal</keyword>
<gene>
    <name evidence="4" type="primary">dacC_2</name>
    <name evidence="4" type="ORF">Tfont_02681</name>
</gene>
<comment type="caution">
    <text evidence="4">The sequence shown here is derived from an EMBL/GenBank/DDBJ whole genome shotgun (WGS) entry which is preliminary data.</text>
</comment>
<dbReference type="InterPro" id="IPR012338">
    <property type="entry name" value="Beta-lactam/transpept-like"/>
</dbReference>
<organism evidence="4 5">
    <name type="scientific">Tepidimonas fonticaldi</name>
    <dbReference type="NCBI Taxonomy" id="1101373"/>
    <lineage>
        <taxon>Bacteria</taxon>
        <taxon>Pseudomonadati</taxon>
        <taxon>Pseudomonadota</taxon>
        <taxon>Betaproteobacteria</taxon>
        <taxon>Burkholderiales</taxon>
        <taxon>Tepidimonas</taxon>
    </lineage>
</organism>
<dbReference type="AlphaFoldDB" id="A0A554XEX5"/>
<dbReference type="PANTHER" id="PTHR30023:SF0">
    <property type="entry name" value="PENICILLIN-SENSITIVE CARBOXYPEPTIDASE A"/>
    <property type="match status" value="1"/>
</dbReference>
<accession>A0A554XEX5</accession>
<reference evidence="4 5" key="1">
    <citation type="submission" date="2019-07" db="EMBL/GenBank/DDBJ databases">
        <title>Tepidimonas fonticaldi AT-A2 draft genome.</title>
        <authorList>
            <person name="Da Costa M.S."/>
            <person name="Froufe H.J.C."/>
            <person name="Egas C."/>
            <person name="Albuquerque L."/>
        </authorList>
    </citation>
    <scope>NUCLEOTIDE SEQUENCE [LARGE SCALE GENOMIC DNA]</scope>
    <source>
        <strain evidence="4 5">AT-A2</strain>
    </source>
</reference>
<dbReference type="SUPFAM" id="SSF56601">
    <property type="entry name" value="beta-lactamase/transpeptidase-like"/>
    <property type="match status" value="1"/>
</dbReference>
<comment type="similarity">
    <text evidence="1">Belongs to the peptidase S13 family.</text>
</comment>
<evidence type="ECO:0000313" key="4">
    <source>
        <dbReference type="EMBL" id="TSE34390.1"/>
    </source>
</evidence>
<dbReference type="Pfam" id="PF02113">
    <property type="entry name" value="Peptidase_S13"/>
    <property type="match status" value="1"/>
</dbReference>
<keyword evidence="4" id="KW-0645">Protease</keyword>
<dbReference type="EC" id="3.4.16.4" evidence="4"/>
<evidence type="ECO:0000256" key="3">
    <source>
        <dbReference type="SAM" id="SignalP"/>
    </source>
</evidence>
<protein>
    <submittedName>
        <fullName evidence="4">D-alanyl-D-alanine carboxypeptidase DacC</fullName>
        <ecNumber evidence="4">3.4.16.4</ecNumber>
    </submittedName>
</protein>
<dbReference type="EMBL" id="VJOO01000046">
    <property type="protein sequence ID" value="TSE34390.1"/>
    <property type="molecule type" value="Genomic_DNA"/>
</dbReference>
<evidence type="ECO:0000256" key="2">
    <source>
        <dbReference type="ARBA" id="ARBA00022801"/>
    </source>
</evidence>
<dbReference type="Proteomes" id="UP000316388">
    <property type="component" value="Unassembled WGS sequence"/>
</dbReference>